<evidence type="ECO:0000313" key="3">
    <source>
        <dbReference type="Proteomes" id="UP000683360"/>
    </source>
</evidence>
<gene>
    <name evidence="2" type="ORF">MEDL_10198</name>
</gene>
<protein>
    <recommendedName>
        <fullName evidence="1">BTB domain-containing protein</fullName>
    </recommendedName>
</protein>
<proteinExistence type="predicted"/>
<dbReference type="InterPro" id="IPR036404">
    <property type="entry name" value="Jacalin-like_lectin_dom_sf"/>
</dbReference>
<dbReference type="InterPro" id="IPR011333">
    <property type="entry name" value="SKP1/BTB/POZ_sf"/>
</dbReference>
<accession>A0A8S3QE34</accession>
<evidence type="ECO:0000313" key="2">
    <source>
        <dbReference type="EMBL" id="CAG2195189.1"/>
    </source>
</evidence>
<dbReference type="OrthoDB" id="6357972at2759"/>
<keyword evidence="3" id="KW-1185">Reference proteome</keyword>
<dbReference type="InterPro" id="IPR001229">
    <property type="entry name" value="Jacalin-like_lectin_dom"/>
</dbReference>
<name>A0A8S3QE34_MYTED</name>
<dbReference type="Pfam" id="PF07707">
    <property type="entry name" value="BACK"/>
    <property type="match status" value="1"/>
</dbReference>
<dbReference type="PANTHER" id="PTHR45632">
    <property type="entry name" value="LD33804P"/>
    <property type="match status" value="1"/>
</dbReference>
<feature type="domain" description="BTB" evidence="1">
    <location>
        <begin position="69"/>
        <end position="135"/>
    </location>
</feature>
<dbReference type="SUPFAM" id="SSF51101">
    <property type="entry name" value="Mannose-binding lectins"/>
    <property type="match status" value="1"/>
</dbReference>
<evidence type="ECO:0000259" key="1">
    <source>
        <dbReference type="PROSITE" id="PS50097"/>
    </source>
</evidence>
<dbReference type="Gene3D" id="3.30.710.10">
    <property type="entry name" value="Potassium Channel Kv1.1, Chain A"/>
    <property type="match status" value="1"/>
</dbReference>
<dbReference type="Proteomes" id="UP000683360">
    <property type="component" value="Unassembled WGS sequence"/>
</dbReference>
<sequence length="566" mass="65615">MASNYEHLSSCLSDWRTVPDDGSPNKDLLDEHNDKSEIKSFDKPYVLKNHLSITVEENKKRDWKEQKNCDIEIRCGEFEIKAHSDVLSNVSDYFKSSSNFNKQVRKICLNDNFVSSEALCHVVKFAYSGDLEIDRDGVQDVIATASYLQVKLILDECEKFFIKSIDHSAAISLLPSAIRFNLRSLIDTIVMYVSENFDTFVEHNLFCTLLNEEFKFLLMQRNLSVFRKGIPVNNPELHILEAVGKTITANQVKDIPTVKNILSAILFSEIPEDDLSFIYDIYPAFHTIARSTFTNLPTNGLEERKFSNSSKFLERSECYLQASHLKKEKSFEEVSAINDRPKKVWLWVTKWERFTVIGGIRVEYQSGTNVLHGIRPKAEYSILSEHEFEMDEDEVITNINLRSGMLLDSISFETNYGCTYGPYGGNAGYPSSSSPSQIRGYFHSFRGNVLKGEYYDHFIAITNFTWVVFIESNTDDYDRPLKARSKCEDNERSTSLSNKFKINVEDDKTMFREMDDETMLREKYNKTMLRDRRLKTMILERDYKHQLRRRTTGNDCEDQHSLADKF</sequence>
<organism evidence="2 3">
    <name type="scientific">Mytilus edulis</name>
    <name type="common">Blue mussel</name>
    <dbReference type="NCBI Taxonomy" id="6550"/>
    <lineage>
        <taxon>Eukaryota</taxon>
        <taxon>Metazoa</taxon>
        <taxon>Spiralia</taxon>
        <taxon>Lophotrochozoa</taxon>
        <taxon>Mollusca</taxon>
        <taxon>Bivalvia</taxon>
        <taxon>Autobranchia</taxon>
        <taxon>Pteriomorphia</taxon>
        <taxon>Mytilida</taxon>
        <taxon>Mytiloidea</taxon>
        <taxon>Mytilidae</taxon>
        <taxon>Mytilinae</taxon>
        <taxon>Mytilus</taxon>
    </lineage>
</organism>
<dbReference type="Pfam" id="PF00651">
    <property type="entry name" value="BTB"/>
    <property type="match status" value="1"/>
</dbReference>
<dbReference type="SUPFAM" id="SSF54695">
    <property type="entry name" value="POZ domain"/>
    <property type="match status" value="1"/>
</dbReference>
<dbReference type="AlphaFoldDB" id="A0A8S3QE34"/>
<reference evidence="2" key="1">
    <citation type="submission" date="2021-03" db="EMBL/GenBank/DDBJ databases">
        <authorList>
            <person name="Bekaert M."/>
        </authorList>
    </citation>
    <scope>NUCLEOTIDE SEQUENCE</scope>
</reference>
<dbReference type="InterPro" id="IPR000210">
    <property type="entry name" value="BTB/POZ_dom"/>
</dbReference>
<dbReference type="PROSITE" id="PS50097">
    <property type="entry name" value="BTB"/>
    <property type="match status" value="1"/>
</dbReference>
<dbReference type="Gene3D" id="2.100.10.30">
    <property type="entry name" value="Jacalin-like lectin domain"/>
    <property type="match status" value="1"/>
</dbReference>
<dbReference type="Pfam" id="PF01419">
    <property type="entry name" value="Jacalin"/>
    <property type="match status" value="1"/>
</dbReference>
<dbReference type="SMART" id="SM00225">
    <property type="entry name" value="BTB"/>
    <property type="match status" value="1"/>
</dbReference>
<comment type="caution">
    <text evidence="2">The sequence shown here is derived from an EMBL/GenBank/DDBJ whole genome shotgun (WGS) entry which is preliminary data.</text>
</comment>
<dbReference type="EMBL" id="CAJPWZ010000510">
    <property type="protein sequence ID" value="CAG2195189.1"/>
    <property type="molecule type" value="Genomic_DNA"/>
</dbReference>
<dbReference type="InterPro" id="IPR011705">
    <property type="entry name" value="BACK"/>
</dbReference>
<dbReference type="CDD" id="cd18186">
    <property type="entry name" value="BTB_POZ_ZBTB_KLHL-like"/>
    <property type="match status" value="1"/>
</dbReference>